<organism evidence="1">
    <name type="scientific">Aspergillus niger</name>
    <dbReference type="NCBI Taxonomy" id="5061"/>
    <lineage>
        <taxon>Eukaryota</taxon>
        <taxon>Fungi</taxon>
        <taxon>Dikarya</taxon>
        <taxon>Ascomycota</taxon>
        <taxon>Pezizomycotina</taxon>
        <taxon>Eurotiomycetes</taxon>
        <taxon>Eurotiomycetidae</taxon>
        <taxon>Eurotiales</taxon>
        <taxon>Aspergillaceae</taxon>
        <taxon>Aspergillus</taxon>
        <taxon>Aspergillus subgen. Circumdati</taxon>
    </lineage>
</organism>
<protein>
    <submittedName>
        <fullName evidence="1">Uncharacterized protein</fullName>
    </submittedName>
</protein>
<evidence type="ECO:0000313" key="1">
    <source>
        <dbReference type="RefSeq" id="XP_059606420.1"/>
    </source>
</evidence>
<reference evidence="1" key="1">
    <citation type="submission" date="2025-02" db="EMBL/GenBank/DDBJ databases">
        <authorList>
            <consortium name="NCBI Genome Project"/>
        </authorList>
    </citation>
    <scope>NUCLEOTIDE SEQUENCE</scope>
</reference>
<dbReference type="GeneID" id="84592555"/>
<gene>
    <name evidence="1" type="ORF">An12g04410</name>
</gene>
<dbReference type="KEGG" id="ang:An12g04410"/>
<name>A0AAJ8C200_ASPNG</name>
<proteinExistence type="predicted"/>
<dbReference type="AlphaFoldDB" id="A0AAJ8C200"/>
<accession>A0AAJ8C200</accession>
<sequence length="58" mass="6657">MTIDMCDRISYVLIKIDMSQGHPPAPVFMTTEWLQLCSYRCARVFLTVPCIEIYVEGA</sequence>
<dbReference type="RefSeq" id="XP_059606420.1">
    <property type="nucleotide sequence ID" value="XM_059750848.1"/>
</dbReference>
<feature type="non-terminal residue" evidence="1">
    <location>
        <position position="58"/>
    </location>
</feature>
<dbReference type="VEuPathDB" id="FungiDB:An12g04410"/>
<reference evidence="1" key="2">
    <citation type="submission" date="2025-08" db="UniProtKB">
        <authorList>
            <consortium name="RefSeq"/>
        </authorList>
    </citation>
    <scope>IDENTIFICATION</scope>
</reference>